<protein>
    <submittedName>
        <fullName evidence="2">Serine/threonine protein kinase</fullName>
    </submittedName>
</protein>
<organism evidence="2 3">
    <name type="scientific">Pseudidiomarina halophila</name>
    <dbReference type="NCBI Taxonomy" id="1449799"/>
    <lineage>
        <taxon>Bacteria</taxon>
        <taxon>Pseudomonadati</taxon>
        <taxon>Pseudomonadota</taxon>
        <taxon>Gammaproteobacteria</taxon>
        <taxon>Alteromonadales</taxon>
        <taxon>Idiomarinaceae</taxon>
        <taxon>Pseudidiomarina</taxon>
    </lineage>
</organism>
<dbReference type="InterPro" id="IPR011009">
    <property type="entry name" value="Kinase-like_dom_sf"/>
</dbReference>
<dbReference type="Gene3D" id="3.30.200.20">
    <property type="entry name" value="Phosphorylase Kinase, domain 1"/>
    <property type="match status" value="1"/>
</dbReference>
<accession>A0A432XRZ6</accession>
<evidence type="ECO:0000259" key="1">
    <source>
        <dbReference type="Pfam" id="PF01636"/>
    </source>
</evidence>
<dbReference type="Proteomes" id="UP000287198">
    <property type="component" value="Unassembled WGS sequence"/>
</dbReference>
<sequence length="345" mass="39327">MPAICERGNSVENKREVKLQAWCEAVTGYPQQDLQPVFGDARPWRYYRTHDGLRSLIAIDTMNTEAALNNYLAVADAYSERDVAVPELVAVNEQRGFMLMTDLGSSLLLSHLSEASLSEWYAKVFVDLADIMTVTETQNGPLPKFDAAQLQAELDLMYEWLVKAHLRLEFSDAEEKVWKDFCAALIANAEAQPQVGVHRKFHARNVLVQGDKSLAYTGFHDAVVGPITYDVVSLLRDCYVRWPDDQVRRLAAECYDYLRNQRKDLGLDADAAIWQRWFDLMGLQRHAYASGLFARRYRRDGNPGYVQDIPRNLAYLHDVAAIYAEFEDFRVILKDRILPALAALD</sequence>
<evidence type="ECO:0000313" key="3">
    <source>
        <dbReference type="Proteomes" id="UP000287198"/>
    </source>
</evidence>
<keyword evidence="3" id="KW-1185">Reference proteome</keyword>
<keyword evidence="2" id="KW-0723">Serine/threonine-protein kinase</keyword>
<feature type="domain" description="Aminoglycoside phosphotransferase" evidence="1">
    <location>
        <begin position="36"/>
        <end position="249"/>
    </location>
</feature>
<keyword evidence="2" id="KW-0808">Transferase</keyword>
<comment type="caution">
    <text evidence="2">The sequence shown here is derived from an EMBL/GenBank/DDBJ whole genome shotgun (WGS) entry which is preliminary data.</text>
</comment>
<dbReference type="InterPro" id="IPR002575">
    <property type="entry name" value="Aminoglycoside_PTrfase"/>
</dbReference>
<dbReference type="EMBL" id="PIPW01000004">
    <property type="protein sequence ID" value="RUO51506.1"/>
    <property type="molecule type" value="Genomic_DNA"/>
</dbReference>
<dbReference type="Gene3D" id="3.90.1200.10">
    <property type="match status" value="1"/>
</dbReference>
<dbReference type="Pfam" id="PF01636">
    <property type="entry name" value="APH"/>
    <property type="match status" value="1"/>
</dbReference>
<keyword evidence="2" id="KW-0418">Kinase</keyword>
<proteinExistence type="predicted"/>
<name>A0A432XRZ6_9GAMM</name>
<evidence type="ECO:0000313" key="2">
    <source>
        <dbReference type="EMBL" id="RUO51506.1"/>
    </source>
</evidence>
<gene>
    <name evidence="2" type="ORF">CWI69_10995</name>
</gene>
<reference evidence="3" key="1">
    <citation type="journal article" date="2018" name="Front. Microbiol.">
        <title>Genome-Based Analysis Reveals the Taxonomy and Diversity of the Family Idiomarinaceae.</title>
        <authorList>
            <person name="Liu Y."/>
            <person name="Lai Q."/>
            <person name="Shao Z."/>
        </authorList>
    </citation>
    <scope>NUCLEOTIDE SEQUENCE [LARGE SCALE GENOMIC DNA]</scope>
    <source>
        <strain evidence="3">BH195</strain>
    </source>
</reference>
<dbReference type="SUPFAM" id="SSF56112">
    <property type="entry name" value="Protein kinase-like (PK-like)"/>
    <property type="match status" value="1"/>
</dbReference>
<dbReference type="AlphaFoldDB" id="A0A432XRZ6"/>
<dbReference type="GO" id="GO:0004674">
    <property type="term" value="F:protein serine/threonine kinase activity"/>
    <property type="evidence" value="ECO:0007669"/>
    <property type="project" value="UniProtKB-KW"/>
</dbReference>